<accession>A0A1X6YWQ1</accession>
<feature type="domain" description="AprE-like long alpha-helical hairpin" evidence="11">
    <location>
        <begin position="93"/>
        <end position="280"/>
    </location>
</feature>
<dbReference type="GO" id="GO:0015031">
    <property type="term" value="P:protein transport"/>
    <property type="evidence" value="ECO:0007669"/>
    <property type="project" value="InterPro"/>
</dbReference>
<feature type="coiled-coil region" evidence="10">
    <location>
        <begin position="147"/>
        <end position="188"/>
    </location>
</feature>
<evidence type="ECO:0000256" key="6">
    <source>
        <dbReference type="ARBA" id="ARBA00022692"/>
    </source>
</evidence>
<comment type="similarity">
    <text evidence="2 9">Belongs to the membrane fusion protein (MFP) (TC 8.A.1) family.</text>
</comment>
<dbReference type="Pfam" id="PF25994">
    <property type="entry name" value="HH_AprE"/>
    <property type="match status" value="1"/>
</dbReference>
<evidence type="ECO:0000313" key="13">
    <source>
        <dbReference type="EMBL" id="SLN33327.1"/>
    </source>
</evidence>
<dbReference type="AlphaFoldDB" id="A0A1X6YWQ1"/>
<dbReference type="PANTHER" id="PTHR30386:SF17">
    <property type="entry name" value="ALKALINE PROTEASE SECRETION PROTEIN APRE"/>
    <property type="match status" value="1"/>
</dbReference>
<dbReference type="Pfam" id="PF26002">
    <property type="entry name" value="Beta-barrel_AprE"/>
    <property type="match status" value="1"/>
</dbReference>
<evidence type="ECO:0000256" key="2">
    <source>
        <dbReference type="ARBA" id="ARBA00009477"/>
    </source>
</evidence>
<evidence type="ECO:0000256" key="5">
    <source>
        <dbReference type="ARBA" id="ARBA00022519"/>
    </source>
</evidence>
<keyword evidence="6" id="KW-0812">Transmembrane</keyword>
<dbReference type="InterPro" id="IPR050739">
    <property type="entry name" value="MFP"/>
</dbReference>
<gene>
    <name evidence="13" type="primary">prsE_2</name>
    <name evidence="13" type="ORF">ROJ8625_01564</name>
</gene>
<evidence type="ECO:0000256" key="9">
    <source>
        <dbReference type="RuleBase" id="RU365093"/>
    </source>
</evidence>
<evidence type="ECO:0000313" key="14">
    <source>
        <dbReference type="Proteomes" id="UP000193570"/>
    </source>
</evidence>
<dbReference type="Gene3D" id="2.40.30.170">
    <property type="match status" value="1"/>
</dbReference>
<dbReference type="OrthoDB" id="9810980at2"/>
<dbReference type="EMBL" id="FWFK01000002">
    <property type="protein sequence ID" value="SLN33327.1"/>
    <property type="molecule type" value="Genomic_DNA"/>
</dbReference>
<keyword evidence="7" id="KW-1133">Transmembrane helix</keyword>
<evidence type="ECO:0000256" key="8">
    <source>
        <dbReference type="ARBA" id="ARBA00023136"/>
    </source>
</evidence>
<dbReference type="PANTHER" id="PTHR30386">
    <property type="entry name" value="MEMBRANE FUSION SUBUNIT OF EMRAB-TOLC MULTIDRUG EFFLUX PUMP"/>
    <property type="match status" value="1"/>
</dbReference>
<dbReference type="InterPro" id="IPR010129">
    <property type="entry name" value="T1SS_HlyD"/>
</dbReference>
<dbReference type="InterPro" id="IPR058781">
    <property type="entry name" value="HH_AprE-like"/>
</dbReference>
<dbReference type="NCBIfam" id="TIGR01843">
    <property type="entry name" value="type_I_hlyD"/>
    <property type="match status" value="1"/>
</dbReference>
<evidence type="ECO:0000259" key="12">
    <source>
        <dbReference type="Pfam" id="PF26002"/>
    </source>
</evidence>
<feature type="domain" description="AprE-like beta-barrel" evidence="12">
    <location>
        <begin position="325"/>
        <end position="415"/>
    </location>
</feature>
<dbReference type="RefSeq" id="WP_085791276.1">
    <property type="nucleotide sequence ID" value="NZ_FWFK01000002.1"/>
</dbReference>
<comment type="subcellular location">
    <subcellularLocation>
        <location evidence="1 9">Cell inner membrane</location>
        <topology evidence="1 9">Single-pass membrane protein</topology>
    </subcellularLocation>
</comment>
<evidence type="ECO:0000256" key="1">
    <source>
        <dbReference type="ARBA" id="ARBA00004377"/>
    </source>
</evidence>
<keyword evidence="4 9" id="KW-1003">Cell membrane</keyword>
<dbReference type="InterPro" id="IPR058982">
    <property type="entry name" value="Beta-barrel_AprE"/>
</dbReference>
<evidence type="ECO:0000256" key="10">
    <source>
        <dbReference type="SAM" id="Coils"/>
    </source>
</evidence>
<evidence type="ECO:0000256" key="4">
    <source>
        <dbReference type="ARBA" id="ARBA00022475"/>
    </source>
</evidence>
<keyword evidence="3 9" id="KW-0813">Transport</keyword>
<name>A0A1X6YWQ1_9RHOB</name>
<keyword evidence="5 9" id="KW-0997">Cell inner membrane</keyword>
<dbReference type="GO" id="GO:0005886">
    <property type="term" value="C:plasma membrane"/>
    <property type="evidence" value="ECO:0007669"/>
    <property type="project" value="UniProtKB-SubCell"/>
</dbReference>
<keyword evidence="8" id="KW-0472">Membrane</keyword>
<dbReference type="PRINTS" id="PR01490">
    <property type="entry name" value="RTXTOXIND"/>
</dbReference>
<evidence type="ECO:0000256" key="3">
    <source>
        <dbReference type="ARBA" id="ARBA00022448"/>
    </source>
</evidence>
<dbReference type="SUPFAM" id="SSF111369">
    <property type="entry name" value="HlyD-like secretion proteins"/>
    <property type="match status" value="1"/>
</dbReference>
<evidence type="ECO:0000259" key="11">
    <source>
        <dbReference type="Pfam" id="PF25994"/>
    </source>
</evidence>
<dbReference type="Gene3D" id="2.40.50.100">
    <property type="match status" value="1"/>
</dbReference>
<protein>
    <recommendedName>
        <fullName evidence="9">Membrane fusion protein (MFP) family protein</fullName>
    </recommendedName>
</protein>
<organism evidence="13 14">
    <name type="scientific">Roseivivax jejudonensis</name>
    <dbReference type="NCBI Taxonomy" id="1529041"/>
    <lineage>
        <taxon>Bacteria</taxon>
        <taxon>Pseudomonadati</taxon>
        <taxon>Pseudomonadota</taxon>
        <taxon>Alphaproteobacteria</taxon>
        <taxon>Rhodobacterales</taxon>
        <taxon>Roseobacteraceae</taxon>
        <taxon>Roseivivax</taxon>
    </lineage>
</organism>
<keyword evidence="14" id="KW-1185">Reference proteome</keyword>
<dbReference type="Proteomes" id="UP000193570">
    <property type="component" value="Unassembled WGS sequence"/>
</dbReference>
<evidence type="ECO:0000256" key="7">
    <source>
        <dbReference type="ARBA" id="ARBA00022989"/>
    </source>
</evidence>
<reference evidence="13 14" key="1">
    <citation type="submission" date="2017-03" db="EMBL/GenBank/DDBJ databases">
        <authorList>
            <person name="Afonso C.L."/>
            <person name="Miller P.J."/>
            <person name="Scott M.A."/>
            <person name="Spackman E."/>
            <person name="Goraichik I."/>
            <person name="Dimitrov K.M."/>
            <person name="Suarez D.L."/>
            <person name="Swayne D.E."/>
        </authorList>
    </citation>
    <scope>NUCLEOTIDE SEQUENCE [LARGE SCALE GENOMIC DNA]</scope>
    <source>
        <strain evidence="13 14">CECT 8625</strain>
    </source>
</reference>
<dbReference type="Gene3D" id="1.10.287.470">
    <property type="entry name" value="Helix hairpin bin"/>
    <property type="match status" value="1"/>
</dbReference>
<sequence length="438" mass="49237">MTQTAKSSRKFRSTVPMLVGFTTVFVLIGALGAWAMRTEIAGAVVASGRIVVEKNRQVVQHLDGGIVDEILVREGDQVEEGALLARLDPTLIQSELTIIEGQLFEVMARNDRLQSELSETETVSFDQVLEEEAETRPEVAGIMQGQERLFRARLDTLERSVTQLQNQRLQLEKQITGIDAQATALERQRELIGEETTSQQTLYERGLAQASRLLGLQREEARLAGQIGELEASRAQAMERIAELEIEELSLHAQRREDAITQLRDMEFREMEMAERRTALIEQLSRMDIRAPVGGVIYDLRVFGASSVIRPADPVMYIVPQDRPLIIEARVDPINVDEVYTGQEVMLRVAAFDMRDVPDLFGEVIQVSADAFTDEQTGASFYRARIQLPETELDKLPEGQVLVPGMPVDAFIRTQDRTPAAYLMSPLTRYFDKAFRDG</sequence>
<keyword evidence="10" id="KW-0175">Coiled coil</keyword>
<proteinExistence type="inferred from homology"/>